<feature type="repeat" description="TPR" evidence="3">
    <location>
        <begin position="494"/>
        <end position="527"/>
    </location>
</feature>
<proteinExistence type="predicted"/>
<feature type="repeat" description="TPR" evidence="3">
    <location>
        <begin position="460"/>
        <end position="493"/>
    </location>
</feature>
<evidence type="ECO:0000256" key="3">
    <source>
        <dbReference type="PROSITE-ProRule" id="PRU00339"/>
    </source>
</evidence>
<feature type="transmembrane region" description="Helical" evidence="4">
    <location>
        <begin position="296"/>
        <end position="315"/>
    </location>
</feature>
<dbReference type="PROSITE" id="PS50293">
    <property type="entry name" value="TPR_REGION"/>
    <property type="match status" value="2"/>
</dbReference>
<accession>A0A1W2BKG8</accession>
<name>A0A1W2BKG8_9BACT</name>
<dbReference type="EMBL" id="FWXY01000008">
    <property type="protein sequence ID" value="SMC73270.1"/>
    <property type="molecule type" value="Genomic_DNA"/>
</dbReference>
<dbReference type="GO" id="GO:0000030">
    <property type="term" value="F:mannosyltransferase activity"/>
    <property type="evidence" value="ECO:0007669"/>
    <property type="project" value="TreeGrafter"/>
</dbReference>
<feature type="transmembrane region" description="Helical" evidence="4">
    <location>
        <begin position="327"/>
        <end position="348"/>
    </location>
</feature>
<keyword evidence="1" id="KW-0677">Repeat</keyword>
<evidence type="ECO:0000256" key="2">
    <source>
        <dbReference type="ARBA" id="ARBA00022803"/>
    </source>
</evidence>
<evidence type="ECO:0000256" key="1">
    <source>
        <dbReference type="ARBA" id="ARBA00022737"/>
    </source>
</evidence>
<evidence type="ECO:0000313" key="5">
    <source>
        <dbReference type="EMBL" id="SMC73270.1"/>
    </source>
</evidence>
<dbReference type="AlphaFoldDB" id="A0A1W2BKG8"/>
<dbReference type="InterPro" id="IPR013105">
    <property type="entry name" value="TPR_2"/>
</dbReference>
<dbReference type="SUPFAM" id="SSF48452">
    <property type="entry name" value="TPR-like"/>
    <property type="match status" value="1"/>
</dbReference>
<keyword evidence="6" id="KW-1185">Reference proteome</keyword>
<dbReference type="SMART" id="SM00028">
    <property type="entry name" value="TPR"/>
    <property type="match status" value="6"/>
</dbReference>
<dbReference type="Proteomes" id="UP000192418">
    <property type="component" value="Unassembled WGS sequence"/>
</dbReference>
<protein>
    <submittedName>
        <fullName evidence="5">Tetratricopeptide repeat-containing protein</fullName>
    </submittedName>
</protein>
<keyword evidence="4" id="KW-0472">Membrane</keyword>
<feature type="transmembrane region" description="Helical" evidence="4">
    <location>
        <begin position="168"/>
        <end position="196"/>
    </location>
</feature>
<keyword evidence="4" id="KW-1133">Transmembrane helix</keyword>
<feature type="transmembrane region" description="Helical" evidence="4">
    <location>
        <begin position="385"/>
        <end position="403"/>
    </location>
</feature>
<dbReference type="Pfam" id="PF13414">
    <property type="entry name" value="TPR_11"/>
    <property type="match status" value="2"/>
</dbReference>
<dbReference type="PANTHER" id="PTHR44227">
    <property type="match status" value="1"/>
</dbReference>
<feature type="repeat" description="TPR" evidence="3">
    <location>
        <begin position="563"/>
        <end position="596"/>
    </location>
</feature>
<dbReference type="Pfam" id="PF07719">
    <property type="entry name" value="TPR_2"/>
    <property type="match status" value="1"/>
</dbReference>
<keyword evidence="2 3" id="KW-0802">TPR repeat</keyword>
<dbReference type="PROSITE" id="PS50005">
    <property type="entry name" value="TPR"/>
    <property type="match status" value="6"/>
</dbReference>
<dbReference type="InterPro" id="IPR011990">
    <property type="entry name" value="TPR-like_helical_dom_sf"/>
</dbReference>
<organism evidence="5 6">
    <name type="scientific">Desulfocicer vacuolatum DSM 3385</name>
    <dbReference type="NCBI Taxonomy" id="1121400"/>
    <lineage>
        <taxon>Bacteria</taxon>
        <taxon>Pseudomonadati</taxon>
        <taxon>Thermodesulfobacteriota</taxon>
        <taxon>Desulfobacteria</taxon>
        <taxon>Desulfobacterales</taxon>
        <taxon>Desulfobacteraceae</taxon>
        <taxon>Desulfocicer</taxon>
    </lineage>
</organism>
<dbReference type="InterPro" id="IPR052346">
    <property type="entry name" value="O-mannosyl-transferase_TMTC"/>
</dbReference>
<dbReference type="STRING" id="1121400.SAMN02746065_108151"/>
<dbReference type="GO" id="GO:0030968">
    <property type="term" value="P:endoplasmic reticulum unfolded protein response"/>
    <property type="evidence" value="ECO:0007669"/>
    <property type="project" value="TreeGrafter"/>
</dbReference>
<keyword evidence="4" id="KW-0812">Transmembrane</keyword>
<feature type="transmembrane region" description="Helical" evidence="4">
    <location>
        <begin position="87"/>
        <end position="107"/>
    </location>
</feature>
<feature type="transmembrane region" description="Helical" evidence="4">
    <location>
        <begin position="9"/>
        <end position="27"/>
    </location>
</feature>
<feature type="transmembrane region" description="Helical" evidence="4">
    <location>
        <begin position="144"/>
        <end position="161"/>
    </location>
</feature>
<evidence type="ECO:0000256" key="4">
    <source>
        <dbReference type="SAM" id="Phobius"/>
    </source>
</evidence>
<dbReference type="Gene3D" id="1.25.40.10">
    <property type="entry name" value="Tetratricopeptide repeat domain"/>
    <property type="match status" value="3"/>
</dbReference>
<feature type="repeat" description="TPR" evidence="3">
    <location>
        <begin position="426"/>
        <end position="459"/>
    </location>
</feature>
<dbReference type="InterPro" id="IPR019734">
    <property type="entry name" value="TPR_rpt"/>
</dbReference>
<dbReference type="PANTHER" id="PTHR44227:SF3">
    <property type="entry name" value="PROTEIN O-MANNOSYL-TRANSFERASE TMTC4"/>
    <property type="match status" value="1"/>
</dbReference>
<feature type="repeat" description="TPR" evidence="3">
    <location>
        <begin position="528"/>
        <end position="561"/>
    </location>
</feature>
<reference evidence="5 6" key="1">
    <citation type="submission" date="2017-04" db="EMBL/GenBank/DDBJ databases">
        <authorList>
            <person name="Afonso C.L."/>
            <person name="Miller P.J."/>
            <person name="Scott M.A."/>
            <person name="Spackman E."/>
            <person name="Goraichik I."/>
            <person name="Dimitrov K.M."/>
            <person name="Suarez D.L."/>
            <person name="Swayne D.E."/>
        </authorList>
    </citation>
    <scope>NUCLEOTIDE SEQUENCE [LARGE SCALE GENOMIC DNA]</scope>
    <source>
        <strain evidence="5 6">DSM 3385</strain>
    </source>
</reference>
<evidence type="ECO:0000313" key="6">
    <source>
        <dbReference type="Proteomes" id="UP000192418"/>
    </source>
</evidence>
<feature type="transmembrane region" description="Helical" evidence="4">
    <location>
        <begin position="354"/>
        <end position="373"/>
    </location>
</feature>
<gene>
    <name evidence="5" type="ORF">SAMN02746065_108151</name>
</gene>
<feature type="transmembrane region" description="Helical" evidence="4">
    <location>
        <begin position="229"/>
        <end position="245"/>
    </location>
</feature>
<feature type="repeat" description="TPR" evidence="3">
    <location>
        <begin position="597"/>
        <end position="630"/>
    </location>
</feature>
<dbReference type="Pfam" id="PF14559">
    <property type="entry name" value="TPR_19"/>
    <property type="match status" value="1"/>
</dbReference>
<dbReference type="OrthoDB" id="127293at2"/>
<dbReference type="GO" id="GO:0035269">
    <property type="term" value="P:protein O-linked glycosylation via mannose"/>
    <property type="evidence" value="ECO:0007669"/>
    <property type="project" value="TreeGrafter"/>
</dbReference>
<sequence>MNKLISNKNAFVLLIIILTCITYSPVFHNNFINFDDDIYVTDNFHIKEGITLKNFQWAFTAVYAKNWHPLTWLSHMIDIQIFGMNPFGHHLTNLIFHLFNSFLLFLILQRMSDFYWKSLIVMALFALHPMHVESVAWISERKDVLSTFFWMLAIWSYTYYVKKTSIKLYLPVCACFILSLLAKPMAVTFPFVLLLLDHWPLGRWKKTSVKTHNCKILQHPLHILILEKIPLFLISVTSCAITFYAQNKGGALGSFELYSLKTRVANAIISYTRYIFKMLYPFDFGILYPHPGMPQLHFLIIASLFLILMTGLSILTFRRCPWMFTGWFWYLGILFPVIGIAQVGAQGMADRYTYTPMIGIYILVVWAIEHLFYTKKLSKKTMSSLSGLLVPILVVALSILTFHQSRYWKDSATLFQHTIDITNNNYIAHNNLANAMMKNGQIKKAIFHYSEALLIKPDYSLALGNIGIAFAKLGRTDDALKSYLKALAIDPENEEILTNMGNVFSNSENKENAIDYYEKAIFYNPDYVKAHINLGNLLMKSGDLDKAKSHYVKVLNINLDHKEIAHNQIGNLLAKTGDLDSAINHYLLALKITPDYKDAHNNIGVAFARKGNLNKAVSHFKKALGITPGDPDIEKNLNKALGLLKNNKINGD</sequence>
<feature type="transmembrane region" description="Helical" evidence="4">
    <location>
        <begin position="114"/>
        <end position="132"/>
    </location>
</feature>